<evidence type="ECO:0000256" key="4">
    <source>
        <dbReference type="ARBA" id="ARBA00022801"/>
    </source>
</evidence>
<accession>B8J9S2</accession>
<keyword evidence="9" id="KW-1185">Reference proteome</keyword>
<dbReference type="InterPro" id="IPR000326">
    <property type="entry name" value="PAP2/HPO"/>
</dbReference>
<dbReference type="GO" id="GO:0005886">
    <property type="term" value="C:plasma membrane"/>
    <property type="evidence" value="ECO:0007669"/>
    <property type="project" value="UniProtKB-SubCell"/>
</dbReference>
<evidence type="ECO:0000256" key="5">
    <source>
        <dbReference type="ARBA" id="ARBA00022989"/>
    </source>
</evidence>
<evidence type="ECO:0000256" key="6">
    <source>
        <dbReference type="ARBA" id="ARBA00023136"/>
    </source>
</evidence>
<evidence type="ECO:0000259" key="7">
    <source>
        <dbReference type="SMART" id="SM00014"/>
    </source>
</evidence>
<dbReference type="GO" id="GO:0016787">
    <property type="term" value="F:hydrolase activity"/>
    <property type="evidence" value="ECO:0007669"/>
    <property type="project" value="UniProtKB-KW"/>
</dbReference>
<dbReference type="HOGENOM" id="CLU_072573_10_2_7"/>
<keyword evidence="5" id="KW-1133">Transmembrane helix</keyword>
<sequence length="201" mass="20731">MTDDRIPLDEGQAAEVAVDAAAGTVVVRIGRLQRILSLDEALLVSVQRFRRPWRTALARTLTRLGDGKSWTVIGLACIASATQRGAHLGLRIGAATGIATLLSQALKRSLTRARPDAAITGFEALAANPDRFSFPSGHTAAAFGVAIAFADEPAGLGPAALLLAVGIGLSRVYLGAHYPLDVVAGAVLGVFGGLASRLLVS</sequence>
<dbReference type="KEGG" id="acp:A2cp1_4143"/>
<dbReference type="Pfam" id="PF01569">
    <property type="entry name" value="PAP2"/>
    <property type="match status" value="1"/>
</dbReference>
<keyword evidence="3" id="KW-0812">Transmembrane</keyword>
<protein>
    <submittedName>
        <fullName evidence="8">Phosphoesterase PA-phosphatase related</fullName>
    </submittedName>
</protein>
<dbReference type="PANTHER" id="PTHR14969">
    <property type="entry name" value="SPHINGOSINE-1-PHOSPHATE PHOSPHOHYDROLASE"/>
    <property type="match status" value="1"/>
</dbReference>
<evidence type="ECO:0000256" key="1">
    <source>
        <dbReference type="ARBA" id="ARBA00004651"/>
    </source>
</evidence>
<name>B8J9S2_ANAD2</name>
<dbReference type="InterPro" id="IPR036938">
    <property type="entry name" value="PAP2/HPO_sf"/>
</dbReference>
<dbReference type="AlphaFoldDB" id="B8J9S2"/>
<organism evidence="8 9">
    <name type="scientific">Anaeromyxobacter dehalogenans (strain ATCC BAA-258 / DSM 21875 / 2CP-1)</name>
    <dbReference type="NCBI Taxonomy" id="455488"/>
    <lineage>
        <taxon>Bacteria</taxon>
        <taxon>Pseudomonadati</taxon>
        <taxon>Myxococcota</taxon>
        <taxon>Myxococcia</taxon>
        <taxon>Myxococcales</taxon>
        <taxon>Cystobacterineae</taxon>
        <taxon>Anaeromyxobacteraceae</taxon>
        <taxon>Anaeromyxobacter</taxon>
    </lineage>
</organism>
<dbReference type="EMBL" id="CP001359">
    <property type="protein sequence ID" value="ACL67460.1"/>
    <property type="molecule type" value="Genomic_DNA"/>
</dbReference>
<evidence type="ECO:0000256" key="3">
    <source>
        <dbReference type="ARBA" id="ARBA00022692"/>
    </source>
</evidence>
<dbReference type="Gene3D" id="1.20.144.10">
    <property type="entry name" value="Phosphatidic acid phosphatase type 2/haloperoxidase"/>
    <property type="match status" value="1"/>
</dbReference>
<evidence type="ECO:0000313" key="8">
    <source>
        <dbReference type="EMBL" id="ACL67460.1"/>
    </source>
</evidence>
<dbReference type="SUPFAM" id="SSF48317">
    <property type="entry name" value="Acid phosphatase/Vanadium-dependent haloperoxidase"/>
    <property type="match status" value="1"/>
</dbReference>
<feature type="domain" description="Phosphatidic acid phosphatase type 2/haloperoxidase" evidence="7">
    <location>
        <begin position="87"/>
        <end position="197"/>
    </location>
</feature>
<keyword evidence="4" id="KW-0378">Hydrolase</keyword>
<evidence type="ECO:0000256" key="2">
    <source>
        <dbReference type="ARBA" id="ARBA00022475"/>
    </source>
</evidence>
<proteinExistence type="predicted"/>
<dbReference type="RefSeq" id="WP_012528073.1">
    <property type="nucleotide sequence ID" value="NC_011891.1"/>
</dbReference>
<evidence type="ECO:0000313" key="9">
    <source>
        <dbReference type="Proteomes" id="UP000007089"/>
    </source>
</evidence>
<dbReference type="SMART" id="SM00014">
    <property type="entry name" value="acidPPc"/>
    <property type="match status" value="1"/>
</dbReference>
<keyword evidence="2" id="KW-1003">Cell membrane</keyword>
<dbReference type="PANTHER" id="PTHR14969:SF62">
    <property type="entry name" value="DECAPRENYLPHOSPHORYL-5-PHOSPHORIBOSE PHOSPHATASE RV3807C-RELATED"/>
    <property type="match status" value="1"/>
</dbReference>
<dbReference type="Proteomes" id="UP000007089">
    <property type="component" value="Chromosome"/>
</dbReference>
<keyword evidence="6" id="KW-0472">Membrane</keyword>
<reference evidence="8" key="1">
    <citation type="submission" date="2009-01" db="EMBL/GenBank/DDBJ databases">
        <title>Complete sequence of Anaeromyxobacter dehalogenans 2CP-1.</title>
        <authorList>
            <consortium name="US DOE Joint Genome Institute"/>
            <person name="Lucas S."/>
            <person name="Copeland A."/>
            <person name="Lapidus A."/>
            <person name="Glavina del Rio T."/>
            <person name="Dalin E."/>
            <person name="Tice H."/>
            <person name="Bruce D."/>
            <person name="Goodwin L."/>
            <person name="Pitluck S."/>
            <person name="Saunders E."/>
            <person name="Brettin T."/>
            <person name="Detter J.C."/>
            <person name="Han C."/>
            <person name="Larimer F."/>
            <person name="Land M."/>
            <person name="Hauser L."/>
            <person name="Kyrpides N."/>
            <person name="Ovchinnikova G."/>
            <person name="Beliaev A.S."/>
            <person name="Richardson P."/>
        </authorList>
    </citation>
    <scope>NUCLEOTIDE SEQUENCE</scope>
    <source>
        <strain evidence="8">2CP-1</strain>
    </source>
</reference>
<gene>
    <name evidence="8" type="ordered locus">A2cp1_4143</name>
</gene>
<comment type="subcellular location">
    <subcellularLocation>
        <location evidence="1">Cell membrane</location>
        <topology evidence="1">Multi-pass membrane protein</topology>
    </subcellularLocation>
</comment>